<dbReference type="InterPro" id="IPR036915">
    <property type="entry name" value="Cyclin-like_sf"/>
</dbReference>
<protein>
    <recommendedName>
        <fullName evidence="8">Cyclin-L2</fullName>
    </recommendedName>
</protein>
<feature type="compositionally biased region" description="Basic and acidic residues" evidence="3">
    <location>
        <begin position="402"/>
        <end position="426"/>
    </location>
</feature>
<dbReference type="GO" id="GO:0006357">
    <property type="term" value="P:regulation of transcription by RNA polymerase II"/>
    <property type="evidence" value="ECO:0007669"/>
    <property type="project" value="InterPro"/>
</dbReference>
<dbReference type="InterPro" id="IPR013763">
    <property type="entry name" value="Cyclin-like_dom"/>
</dbReference>
<dbReference type="AlphaFoldDB" id="A0A8T3CZK4"/>
<organism evidence="6 7">
    <name type="scientific">Albula goreensis</name>
    <dbReference type="NCBI Taxonomy" id="1534307"/>
    <lineage>
        <taxon>Eukaryota</taxon>
        <taxon>Metazoa</taxon>
        <taxon>Chordata</taxon>
        <taxon>Craniata</taxon>
        <taxon>Vertebrata</taxon>
        <taxon>Euteleostomi</taxon>
        <taxon>Actinopterygii</taxon>
        <taxon>Neopterygii</taxon>
        <taxon>Teleostei</taxon>
        <taxon>Albuliformes</taxon>
        <taxon>Albulidae</taxon>
        <taxon>Albula</taxon>
    </lineage>
</organism>
<name>A0A8T3CZK4_9TELE</name>
<evidence type="ECO:0008006" key="8">
    <source>
        <dbReference type="Google" id="ProtNLM"/>
    </source>
</evidence>
<gene>
    <name evidence="6" type="ORF">AGOR_G00157130</name>
</gene>
<reference evidence="6" key="1">
    <citation type="submission" date="2021-01" db="EMBL/GenBank/DDBJ databases">
        <authorList>
            <person name="Zahm M."/>
            <person name="Roques C."/>
            <person name="Cabau C."/>
            <person name="Klopp C."/>
            <person name="Donnadieu C."/>
            <person name="Jouanno E."/>
            <person name="Lampietro C."/>
            <person name="Louis A."/>
            <person name="Herpin A."/>
            <person name="Echchiki A."/>
            <person name="Berthelot C."/>
            <person name="Parey E."/>
            <person name="Roest-Crollius H."/>
            <person name="Braasch I."/>
            <person name="Postlethwait J."/>
            <person name="Bobe J."/>
            <person name="Montfort J."/>
            <person name="Bouchez O."/>
            <person name="Begum T."/>
            <person name="Mejri S."/>
            <person name="Adams A."/>
            <person name="Chen W.-J."/>
            <person name="Guiguen Y."/>
        </authorList>
    </citation>
    <scope>NUCLEOTIDE SEQUENCE</scope>
    <source>
        <tissue evidence="6">Blood</tissue>
    </source>
</reference>
<evidence type="ECO:0000256" key="2">
    <source>
        <dbReference type="RuleBase" id="RU000383"/>
    </source>
</evidence>
<comment type="similarity">
    <text evidence="2">Belongs to the cyclin family.</text>
</comment>
<evidence type="ECO:0000256" key="3">
    <source>
        <dbReference type="SAM" id="MobiDB-lite"/>
    </source>
</evidence>
<feature type="compositionally biased region" description="Low complexity" evidence="3">
    <location>
        <begin position="386"/>
        <end position="396"/>
    </location>
</feature>
<dbReference type="PIRSF" id="PIRSF036580">
    <property type="entry name" value="Cyclin_L"/>
    <property type="match status" value="1"/>
</dbReference>
<keyword evidence="7" id="KW-1185">Reference proteome</keyword>
<feature type="domain" description="Cyclin-like" evidence="4">
    <location>
        <begin position="72"/>
        <end position="174"/>
    </location>
</feature>
<feature type="domain" description="Cyclin-like" evidence="4">
    <location>
        <begin position="187"/>
        <end position="271"/>
    </location>
</feature>
<feature type="compositionally biased region" description="Basic and acidic residues" evidence="3">
    <location>
        <begin position="359"/>
        <end position="373"/>
    </location>
</feature>
<proteinExistence type="inferred from homology"/>
<keyword evidence="1 2" id="KW-0195">Cyclin</keyword>
<evidence type="ECO:0000259" key="5">
    <source>
        <dbReference type="SMART" id="SM01332"/>
    </source>
</evidence>
<dbReference type="Pfam" id="PF00134">
    <property type="entry name" value="Cyclin_N"/>
    <property type="match status" value="1"/>
</dbReference>
<sequence>MLPTTEVTMAPGELRIPGEAEEGILIGDKRYSGVTLTLDNCLLSTERLERSPSAEQGLPPDTEEQLRTQGCELIQAAGILLRLPQVAMATGQILFQRFFYCKSFIRHCVETVAMACVHLASKIEEEPRRVRDVLNVFHRLKHSKDSRTFLPLALDANYISMKSQVIKAERRVLKELGFCVHVKHPHKIIVMYLQVLECEKNTKLVQMAWNYMNDSLRTDVFLRFSAETVACACIYLSARSLQIPLPDQPPWFWLFGASEEDLREVCHRILRLYTLPQVSLPKLQQLVAECRQVLDSVRGKIGLGGALPSVNGTPTLDVPTSFSPTSKAGSPATVQVTQESSLSQVALKKACRKLTNGDGKTRLSRSDERREAQPESQSPKRRRSRSVSSPTRSLSPVHRKKQPTDRERDREKERERERELGGEKNQKLQQENIMDQTPSNSTESFVIPDK</sequence>
<dbReference type="FunFam" id="1.10.472.10:FF:000031">
    <property type="entry name" value="cyclin-L1-1-like isoform X1"/>
    <property type="match status" value="1"/>
</dbReference>
<dbReference type="Pfam" id="PF02984">
    <property type="entry name" value="Cyclin_C"/>
    <property type="match status" value="1"/>
</dbReference>
<feature type="domain" description="Cyclin C-terminal" evidence="5">
    <location>
        <begin position="183"/>
        <end position="297"/>
    </location>
</feature>
<feature type="region of interest" description="Disordered" evidence="3">
    <location>
        <begin position="353"/>
        <end position="450"/>
    </location>
</feature>
<feature type="region of interest" description="Disordered" evidence="3">
    <location>
        <begin position="308"/>
        <end position="341"/>
    </location>
</feature>
<dbReference type="InterPro" id="IPR043198">
    <property type="entry name" value="Cyclin/Ssn8"/>
</dbReference>
<dbReference type="PANTHER" id="PTHR10026">
    <property type="entry name" value="CYCLIN"/>
    <property type="match status" value="1"/>
</dbReference>
<feature type="compositionally biased region" description="Polar residues" evidence="3">
    <location>
        <begin position="427"/>
        <end position="444"/>
    </location>
</feature>
<evidence type="ECO:0000259" key="4">
    <source>
        <dbReference type="SMART" id="SM00385"/>
    </source>
</evidence>
<dbReference type="SMART" id="SM00385">
    <property type="entry name" value="CYCLIN"/>
    <property type="match status" value="2"/>
</dbReference>
<evidence type="ECO:0000313" key="7">
    <source>
        <dbReference type="Proteomes" id="UP000829720"/>
    </source>
</evidence>
<comment type="caution">
    <text evidence="6">The sequence shown here is derived from an EMBL/GenBank/DDBJ whole genome shotgun (WGS) entry which is preliminary data.</text>
</comment>
<dbReference type="Proteomes" id="UP000829720">
    <property type="component" value="Unassembled WGS sequence"/>
</dbReference>
<dbReference type="GO" id="GO:0016538">
    <property type="term" value="F:cyclin-dependent protein serine/threonine kinase regulator activity"/>
    <property type="evidence" value="ECO:0007669"/>
    <property type="project" value="InterPro"/>
</dbReference>
<dbReference type="Gene3D" id="1.10.472.10">
    <property type="entry name" value="Cyclin-like"/>
    <property type="match status" value="2"/>
</dbReference>
<dbReference type="SUPFAM" id="SSF47954">
    <property type="entry name" value="Cyclin-like"/>
    <property type="match status" value="2"/>
</dbReference>
<dbReference type="EMBL" id="JAERUA010000014">
    <property type="protein sequence ID" value="KAI1890779.1"/>
    <property type="molecule type" value="Genomic_DNA"/>
</dbReference>
<feature type="compositionally biased region" description="Polar residues" evidence="3">
    <location>
        <begin position="310"/>
        <end position="341"/>
    </location>
</feature>
<evidence type="ECO:0000313" key="6">
    <source>
        <dbReference type="EMBL" id="KAI1890779.1"/>
    </source>
</evidence>
<evidence type="ECO:0000256" key="1">
    <source>
        <dbReference type="ARBA" id="ARBA00023127"/>
    </source>
</evidence>
<dbReference type="InterPro" id="IPR006671">
    <property type="entry name" value="Cyclin_N"/>
</dbReference>
<accession>A0A8T3CZK4</accession>
<dbReference type="InterPro" id="IPR004367">
    <property type="entry name" value="Cyclin_C-dom"/>
</dbReference>
<dbReference type="OrthoDB" id="10264655at2759"/>
<dbReference type="SMART" id="SM01332">
    <property type="entry name" value="Cyclin_C"/>
    <property type="match status" value="1"/>
</dbReference>